<dbReference type="InterPro" id="IPR021226">
    <property type="entry name" value="Phage_gene29"/>
</dbReference>
<dbReference type="Proteomes" id="UP001336020">
    <property type="component" value="Unassembled WGS sequence"/>
</dbReference>
<accession>A0ABU7LBQ6</accession>
<sequence length="197" mass="22156">MAVPVGELPTRDNCDLDDPEEIFLWMLVAIPGMKGAPFPFPIEYLREVSRRLYDCGARLTAEQTVWYHPPQAGDISPMFAAGEWKDTPPDHERPDIDITKLSKVMQDEIRRQALELEGEPAPNMSPVQIVDEPRWPDSMRVHELAKRINATSKEVIAVAQEIGLTVKGASSNVPGDRCAAIRDQVRIKRAMAYRRAP</sequence>
<evidence type="ECO:0000313" key="2">
    <source>
        <dbReference type="EMBL" id="MEE2058980.1"/>
    </source>
</evidence>
<dbReference type="EMBL" id="JAUTXY010000006">
    <property type="protein sequence ID" value="MEE2058980.1"/>
    <property type="molecule type" value="Genomic_DNA"/>
</dbReference>
<evidence type="ECO:0000259" key="1">
    <source>
        <dbReference type="Pfam" id="PF04760"/>
    </source>
</evidence>
<dbReference type="Pfam" id="PF04760">
    <property type="entry name" value="IF2_N"/>
    <property type="match status" value="1"/>
</dbReference>
<evidence type="ECO:0000313" key="3">
    <source>
        <dbReference type="Proteomes" id="UP001336020"/>
    </source>
</evidence>
<keyword evidence="2" id="KW-0396">Initiation factor</keyword>
<comment type="caution">
    <text evidence="2">The sequence shown here is derived from an EMBL/GenBank/DDBJ whole genome shotgun (WGS) entry which is preliminary data.</text>
</comment>
<dbReference type="RefSeq" id="WP_330134209.1">
    <property type="nucleotide sequence ID" value="NZ_JAUTXY010000006.1"/>
</dbReference>
<dbReference type="Pfam" id="PF10910">
    <property type="entry name" value="Phage_gene29"/>
    <property type="match status" value="1"/>
</dbReference>
<protein>
    <submittedName>
        <fullName evidence="2">Translation initiation factor IF-2 N-terminal domain-containing protein</fullName>
    </submittedName>
</protein>
<organism evidence="2 3">
    <name type="scientific">Rhodococcus artemisiae</name>
    <dbReference type="NCBI Taxonomy" id="714159"/>
    <lineage>
        <taxon>Bacteria</taxon>
        <taxon>Bacillati</taxon>
        <taxon>Actinomycetota</taxon>
        <taxon>Actinomycetes</taxon>
        <taxon>Mycobacteriales</taxon>
        <taxon>Nocardiaceae</taxon>
        <taxon>Rhodococcus</taxon>
    </lineage>
</organism>
<proteinExistence type="predicted"/>
<gene>
    <name evidence="2" type="ORF">Q7514_15775</name>
</gene>
<keyword evidence="3" id="KW-1185">Reference proteome</keyword>
<dbReference type="GO" id="GO:0003743">
    <property type="term" value="F:translation initiation factor activity"/>
    <property type="evidence" value="ECO:0007669"/>
    <property type="project" value="UniProtKB-KW"/>
</dbReference>
<dbReference type="InterPro" id="IPR006847">
    <property type="entry name" value="IF2_N"/>
</dbReference>
<reference evidence="2 3" key="1">
    <citation type="submission" date="2023-07" db="EMBL/GenBank/DDBJ databases">
        <authorList>
            <person name="Girao M."/>
            <person name="Carvalho M.F."/>
        </authorList>
    </citation>
    <scope>NUCLEOTIDE SEQUENCE [LARGE SCALE GENOMIC DNA]</scope>
    <source>
        <strain evidence="2 3">YIM65754</strain>
    </source>
</reference>
<keyword evidence="2" id="KW-0648">Protein biosynthesis</keyword>
<feature type="domain" description="Translation initiation factor IF-2 N-terminal" evidence="1">
    <location>
        <begin position="137"/>
        <end position="173"/>
    </location>
</feature>
<dbReference type="Gene3D" id="1.10.10.2480">
    <property type="match status" value="1"/>
</dbReference>
<name>A0ABU7LBQ6_9NOCA</name>